<feature type="domain" description="ARB-07466-like C-terminal" evidence="4">
    <location>
        <begin position="229"/>
        <end position="335"/>
    </location>
</feature>
<reference evidence="5 6" key="1">
    <citation type="submission" date="2018-03" db="EMBL/GenBank/DDBJ databases">
        <title>Genomic Encyclopedia of Archaeal and Bacterial Type Strains, Phase II (KMG-II): from individual species to whole genera.</title>
        <authorList>
            <person name="Goeker M."/>
        </authorList>
    </citation>
    <scope>NUCLEOTIDE SEQUENCE [LARGE SCALE GENOMIC DNA]</scope>
    <source>
        <strain evidence="5 6">DSM 43146</strain>
    </source>
</reference>
<evidence type="ECO:0000256" key="1">
    <source>
        <dbReference type="SAM" id="Coils"/>
    </source>
</evidence>
<keyword evidence="3" id="KW-0732">Signal</keyword>
<accession>A0A2T0JWY6</accession>
<protein>
    <recommendedName>
        <fullName evidence="4">ARB-07466-like C-terminal domain-containing protein</fullName>
    </recommendedName>
</protein>
<sequence>MTASPRRWLILALAPLAAAMLVMAPSSPASAEPGGSSSTAQEQEQDEDALLSDVIESTNRRYVAAKAAVDKSTKVQAQLANQIKQAEARRTALLPEVDRIAKEQYMTGNLSTVSYLLKSSSSGNFMEKAVSLEEINRLHDAKLHELNEAVRTITESKKRLDAEVKQQQQDAALMKKQKDQAADAFALVGGKGVTKGFVVADSPDAAPAPRNSSGGFSSEGCTEKDPTTNGCVTKRTLHMYKETKKAGFNMFVGCHRTGGPYEHPKGRACDWSLQKSGFSSYDTDKEFKYGNDLMAFLVRNGDKLGIYYVIWNRKIWFPANGWSDYHGASAHTDHVHVSML</sequence>
<feature type="compositionally biased region" description="Polar residues" evidence="2">
    <location>
        <begin position="210"/>
        <end position="220"/>
    </location>
</feature>
<dbReference type="EMBL" id="PVMZ01000028">
    <property type="protein sequence ID" value="PRX12408.1"/>
    <property type="molecule type" value="Genomic_DNA"/>
</dbReference>
<dbReference type="Gene3D" id="6.10.250.3150">
    <property type="match status" value="1"/>
</dbReference>
<evidence type="ECO:0000313" key="5">
    <source>
        <dbReference type="EMBL" id="PRX12408.1"/>
    </source>
</evidence>
<evidence type="ECO:0000313" key="6">
    <source>
        <dbReference type="Proteomes" id="UP000239415"/>
    </source>
</evidence>
<keyword evidence="6" id="KW-1185">Reference proteome</keyword>
<dbReference type="Pfam" id="PF26571">
    <property type="entry name" value="VldE"/>
    <property type="match status" value="1"/>
</dbReference>
<feature type="compositionally biased region" description="Low complexity" evidence="2">
    <location>
        <begin position="27"/>
        <end position="38"/>
    </location>
</feature>
<feature type="signal peptide" evidence="3">
    <location>
        <begin position="1"/>
        <end position="31"/>
    </location>
</feature>
<feature type="coiled-coil region" evidence="1">
    <location>
        <begin position="143"/>
        <end position="184"/>
    </location>
</feature>
<feature type="region of interest" description="Disordered" evidence="2">
    <location>
        <begin position="204"/>
        <end position="225"/>
    </location>
</feature>
<dbReference type="RefSeq" id="WP_106329660.1">
    <property type="nucleotide sequence ID" value="NZ_BOMO01000154.1"/>
</dbReference>
<keyword evidence="1" id="KW-0175">Coiled coil</keyword>
<comment type="caution">
    <text evidence="5">The sequence shown here is derived from an EMBL/GenBank/DDBJ whole genome shotgun (WGS) entry which is preliminary data.</text>
</comment>
<proteinExistence type="predicted"/>
<evidence type="ECO:0000256" key="3">
    <source>
        <dbReference type="SAM" id="SignalP"/>
    </source>
</evidence>
<dbReference type="AlphaFoldDB" id="A0A2T0JWY6"/>
<evidence type="ECO:0000259" key="4">
    <source>
        <dbReference type="Pfam" id="PF26571"/>
    </source>
</evidence>
<name>A0A2T0JWY6_9ACTN</name>
<feature type="chain" id="PRO_5015461356" description="ARB-07466-like C-terminal domain-containing protein" evidence="3">
    <location>
        <begin position="32"/>
        <end position="340"/>
    </location>
</feature>
<dbReference type="InterPro" id="IPR058593">
    <property type="entry name" value="ARB_07466-like_C"/>
</dbReference>
<organism evidence="5 6">
    <name type="scientific">Actinoplanes italicus</name>
    <dbReference type="NCBI Taxonomy" id="113567"/>
    <lineage>
        <taxon>Bacteria</taxon>
        <taxon>Bacillati</taxon>
        <taxon>Actinomycetota</taxon>
        <taxon>Actinomycetes</taxon>
        <taxon>Micromonosporales</taxon>
        <taxon>Micromonosporaceae</taxon>
        <taxon>Actinoplanes</taxon>
    </lineage>
</organism>
<dbReference type="Proteomes" id="UP000239415">
    <property type="component" value="Unassembled WGS sequence"/>
</dbReference>
<gene>
    <name evidence="5" type="ORF">CLV67_12863</name>
</gene>
<dbReference type="OrthoDB" id="2989771at2"/>
<feature type="region of interest" description="Disordered" evidence="2">
    <location>
        <begin position="27"/>
        <end position="48"/>
    </location>
</feature>
<evidence type="ECO:0000256" key="2">
    <source>
        <dbReference type="SAM" id="MobiDB-lite"/>
    </source>
</evidence>